<name>A0A0H1R2X3_9HYPH</name>
<comment type="caution">
    <text evidence="1">The sequence shown here is derived from an EMBL/GenBank/DDBJ whole genome shotgun (WGS) entry which is preliminary data.</text>
</comment>
<keyword evidence="2" id="KW-1185">Reference proteome</keyword>
<dbReference type="EMBL" id="LCYG01000151">
    <property type="protein sequence ID" value="KLK89463.1"/>
    <property type="molecule type" value="Genomic_DNA"/>
</dbReference>
<organism evidence="1 2">
    <name type="scientific">Microvirga vignae</name>
    <dbReference type="NCBI Taxonomy" id="1225564"/>
    <lineage>
        <taxon>Bacteria</taxon>
        <taxon>Pseudomonadati</taxon>
        <taxon>Pseudomonadota</taxon>
        <taxon>Alphaproteobacteria</taxon>
        <taxon>Hyphomicrobiales</taxon>
        <taxon>Methylobacteriaceae</taxon>
        <taxon>Microvirga</taxon>
    </lineage>
</organism>
<accession>A0A0H1R2X3</accession>
<reference evidence="1 2" key="1">
    <citation type="submission" date="2015-05" db="EMBL/GenBank/DDBJ databases">
        <title>Draft genome sequence of Microvirga vignae strain BR3299, a novel nitrogen fixing bacteria isolated from Brazil semi-aired region.</title>
        <authorList>
            <person name="Zilli J.E."/>
            <person name="Passos S.R."/>
            <person name="Leite J."/>
            <person name="Baldani J.I."/>
            <person name="Xavier G.R."/>
            <person name="Rumjaneck N.G."/>
            <person name="Simoes-Araujo J.L."/>
        </authorList>
    </citation>
    <scope>NUCLEOTIDE SEQUENCE [LARGE SCALE GENOMIC DNA]</scope>
    <source>
        <strain evidence="1 2">BR3299</strain>
    </source>
</reference>
<dbReference type="AlphaFoldDB" id="A0A0H1R2X3"/>
<gene>
    <name evidence="1" type="ORF">AA309_31265</name>
</gene>
<evidence type="ECO:0000313" key="1">
    <source>
        <dbReference type="EMBL" id="KLK89463.1"/>
    </source>
</evidence>
<proteinExistence type="predicted"/>
<evidence type="ECO:0000313" key="2">
    <source>
        <dbReference type="Proteomes" id="UP000035489"/>
    </source>
</evidence>
<dbReference type="Proteomes" id="UP000035489">
    <property type="component" value="Unassembled WGS sequence"/>
</dbReference>
<dbReference type="PATRIC" id="fig|1225564.3.peg.1379"/>
<protein>
    <submittedName>
        <fullName evidence="1">Uncharacterized protein</fullName>
    </submittedName>
</protein>
<sequence length="69" mass="7590">MNVGGNRPERSGPFYLILTMNVQLRYAEPGVQARTDHTELDLLGSADGAIVVVILEVDVQTFDPRSGCW</sequence>